<name>A0A4P9W3N1_9FUNG</name>
<dbReference type="InterPro" id="IPR052050">
    <property type="entry name" value="SecEffector_AnkRepeat"/>
</dbReference>
<feature type="non-terminal residue" evidence="1">
    <location>
        <position position="364"/>
    </location>
</feature>
<dbReference type="Gene3D" id="1.25.40.20">
    <property type="entry name" value="Ankyrin repeat-containing domain"/>
    <property type="match status" value="1"/>
</dbReference>
<dbReference type="Proteomes" id="UP000269721">
    <property type="component" value="Unassembled WGS sequence"/>
</dbReference>
<proteinExistence type="predicted"/>
<dbReference type="InterPro" id="IPR036770">
    <property type="entry name" value="Ankyrin_rpt-contain_sf"/>
</dbReference>
<evidence type="ECO:0000313" key="2">
    <source>
        <dbReference type="Proteomes" id="UP000269721"/>
    </source>
</evidence>
<dbReference type="OrthoDB" id="20872at2759"/>
<keyword evidence="2" id="KW-1185">Reference proteome</keyword>
<dbReference type="PANTHER" id="PTHR46586">
    <property type="entry name" value="ANKYRIN REPEAT-CONTAINING PROTEIN"/>
    <property type="match status" value="1"/>
</dbReference>
<evidence type="ECO:0008006" key="3">
    <source>
        <dbReference type="Google" id="ProtNLM"/>
    </source>
</evidence>
<organism evidence="1 2">
    <name type="scientific">Blyttiomyces helicus</name>
    <dbReference type="NCBI Taxonomy" id="388810"/>
    <lineage>
        <taxon>Eukaryota</taxon>
        <taxon>Fungi</taxon>
        <taxon>Fungi incertae sedis</taxon>
        <taxon>Chytridiomycota</taxon>
        <taxon>Chytridiomycota incertae sedis</taxon>
        <taxon>Chytridiomycetes</taxon>
        <taxon>Chytridiomycetes incertae sedis</taxon>
        <taxon>Blyttiomyces</taxon>
    </lineage>
</organism>
<evidence type="ECO:0000313" key="1">
    <source>
        <dbReference type="EMBL" id="RKO86931.1"/>
    </source>
</evidence>
<dbReference type="AlphaFoldDB" id="A0A4P9W3N1"/>
<dbReference type="SUPFAM" id="SSF48403">
    <property type="entry name" value="Ankyrin repeat"/>
    <property type="match status" value="1"/>
</dbReference>
<dbReference type="EMBL" id="KZ997807">
    <property type="protein sequence ID" value="RKO86931.1"/>
    <property type="molecule type" value="Genomic_DNA"/>
</dbReference>
<gene>
    <name evidence="1" type="ORF">BDK51DRAFT_50158</name>
</gene>
<accession>A0A4P9W3N1</accession>
<protein>
    <recommendedName>
        <fullName evidence="3">Ankyrin repeat-containing domain protein</fullName>
    </recommendedName>
</protein>
<dbReference type="PANTHER" id="PTHR46586:SF3">
    <property type="entry name" value="ANKYRIN REPEAT-CONTAINING PROTEIN"/>
    <property type="match status" value="1"/>
</dbReference>
<reference evidence="2" key="1">
    <citation type="journal article" date="2018" name="Nat. Microbiol.">
        <title>Leveraging single-cell genomics to expand the fungal tree of life.</title>
        <authorList>
            <person name="Ahrendt S.R."/>
            <person name="Quandt C.A."/>
            <person name="Ciobanu D."/>
            <person name="Clum A."/>
            <person name="Salamov A."/>
            <person name="Andreopoulos B."/>
            <person name="Cheng J.F."/>
            <person name="Woyke T."/>
            <person name="Pelin A."/>
            <person name="Henrissat B."/>
            <person name="Reynolds N.K."/>
            <person name="Benny G.L."/>
            <person name="Smith M.E."/>
            <person name="James T.Y."/>
            <person name="Grigoriev I.V."/>
        </authorList>
    </citation>
    <scope>NUCLEOTIDE SEQUENCE [LARGE SCALE GENOMIC DNA]</scope>
</reference>
<sequence>MSPVAVAVARDRWGAVRLLVGAGFPTVRAVDVACKFGAELGLIKYLISLGHDDMATPAAIHYAAFWDRIRLVLFLRSRGLAVTSEHPIAYACSQDRDEMVTCLIGIGAPVPDGAGEDRQPLVGQAGCSLEVVRFLHENRSDGCTTSAMDTAAAKWAFYARLAAEQLDSDSFDVQVRHFKAIFINLHHKNRSEGCTTKAMDLAAIMGQTKIVPFLQENRREGCPDSAVLCACSRWANSAKLARETTDDEKAKHERDIEKCNVLLSFLHRHYTEHFSELVITAAGHYDRVEVVLFLVALNPESYAHIALKFAYSSGRADTLILRALYKDGHRFTNDKAKRMLDPTYSMRLTVGVEAVLREIHGLHS</sequence>